<feature type="region of interest" description="Disordered" evidence="1">
    <location>
        <begin position="1"/>
        <end position="31"/>
    </location>
</feature>
<keyword evidence="3" id="KW-1185">Reference proteome</keyword>
<evidence type="ECO:0000313" key="2">
    <source>
        <dbReference type="EMBL" id="GIJ64661.1"/>
    </source>
</evidence>
<name>A0A8J4E7K8_9ACTN</name>
<protein>
    <submittedName>
        <fullName evidence="2">Uncharacterized protein</fullName>
    </submittedName>
</protein>
<dbReference type="Proteomes" id="UP000612585">
    <property type="component" value="Unassembled WGS sequence"/>
</dbReference>
<proteinExistence type="predicted"/>
<organism evidence="2 3">
    <name type="scientific">Virgisporangium aurantiacum</name>
    <dbReference type="NCBI Taxonomy" id="175570"/>
    <lineage>
        <taxon>Bacteria</taxon>
        <taxon>Bacillati</taxon>
        <taxon>Actinomycetota</taxon>
        <taxon>Actinomycetes</taxon>
        <taxon>Micromonosporales</taxon>
        <taxon>Micromonosporaceae</taxon>
        <taxon>Virgisporangium</taxon>
    </lineage>
</organism>
<gene>
    <name evidence="2" type="ORF">Vau01_121770</name>
</gene>
<sequence length="63" mass="6889">MPNGTAQGGNRPSRGKSGHQDHSVGCRDAGWETALPTEFRVEFRVTSAEMSFPIKADQIIETQ</sequence>
<evidence type="ECO:0000256" key="1">
    <source>
        <dbReference type="SAM" id="MobiDB-lite"/>
    </source>
</evidence>
<reference evidence="2" key="1">
    <citation type="submission" date="2021-01" db="EMBL/GenBank/DDBJ databases">
        <title>Whole genome shotgun sequence of Virgisporangium aurantiacum NBRC 16421.</title>
        <authorList>
            <person name="Komaki H."/>
            <person name="Tamura T."/>
        </authorList>
    </citation>
    <scope>NUCLEOTIDE SEQUENCE</scope>
    <source>
        <strain evidence="2">NBRC 16421</strain>
    </source>
</reference>
<dbReference type="AlphaFoldDB" id="A0A8J4E7K8"/>
<dbReference type="EMBL" id="BOPG01000125">
    <property type="protein sequence ID" value="GIJ64661.1"/>
    <property type="molecule type" value="Genomic_DNA"/>
</dbReference>
<comment type="caution">
    <text evidence="2">The sequence shown here is derived from an EMBL/GenBank/DDBJ whole genome shotgun (WGS) entry which is preliminary data.</text>
</comment>
<evidence type="ECO:0000313" key="3">
    <source>
        <dbReference type="Proteomes" id="UP000612585"/>
    </source>
</evidence>
<feature type="compositionally biased region" description="Polar residues" evidence="1">
    <location>
        <begin position="1"/>
        <end position="10"/>
    </location>
</feature>
<accession>A0A8J4E7K8</accession>